<name>A0ABU8RZJ0_9SPHN</name>
<reference evidence="2 3" key="1">
    <citation type="submission" date="2024-03" db="EMBL/GenBank/DDBJ databases">
        <authorList>
            <person name="Jo J.-H."/>
        </authorList>
    </citation>
    <scope>NUCLEOTIDE SEQUENCE [LARGE SCALE GENOMIC DNA]</scope>
    <source>
        <strain evidence="2 3">PS1R-30</strain>
    </source>
</reference>
<comment type="caution">
    <text evidence="2">The sequence shown here is derived from an EMBL/GenBank/DDBJ whole genome shotgun (WGS) entry which is preliminary data.</text>
</comment>
<dbReference type="Proteomes" id="UP001361239">
    <property type="component" value="Unassembled WGS sequence"/>
</dbReference>
<dbReference type="RefSeq" id="WP_339588412.1">
    <property type="nucleotide sequence ID" value="NZ_JBBHJZ010000003.1"/>
</dbReference>
<evidence type="ECO:0000259" key="1">
    <source>
        <dbReference type="Pfam" id="PF08818"/>
    </source>
</evidence>
<evidence type="ECO:0000313" key="2">
    <source>
        <dbReference type="EMBL" id="MEJ5978493.1"/>
    </source>
</evidence>
<dbReference type="InterPro" id="IPR014922">
    <property type="entry name" value="YdhG-like"/>
</dbReference>
<evidence type="ECO:0000313" key="3">
    <source>
        <dbReference type="Proteomes" id="UP001361239"/>
    </source>
</evidence>
<organism evidence="2 3">
    <name type="scientific">Novosphingobium anseongense</name>
    <dbReference type="NCBI Taxonomy" id="3133436"/>
    <lineage>
        <taxon>Bacteria</taxon>
        <taxon>Pseudomonadati</taxon>
        <taxon>Pseudomonadota</taxon>
        <taxon>Alphaproteobacteria</taxon>
        <taxon>Sphingomonadales</taxon>
        <taxon>Sphingomonadaceae</taxon>
        <taxon>Novosphingobium</taxon>
    </lineage>
</organism>
<protein>
    <submittedName>
        <fullName evidence="2">DUF1801 domain-containing protein</fullName>
    </submittedName>
</protein>
<dbReference type="EMBL" id="JBBHJZ010000003">
    <property type="protein sequence ID" value="MEJ5978493.1"/>
    <property type="molecule type" value="Genomic_DNA"/>
</dbReference>
<feature type="domain" description="YdhG-like" evidence="1">
    <location>
        <begin position="25"/>
        <end position="129"/>
    </location>
</feature>
<keyword evidence="3" id="KW-1185">Reference proteome</keyword>
<dbReference type="Pfam" id="PF08818">
    <property type="entry name" value="DUF1801"/>
    <property type="match status" value="1"/>
</dbReference>
<sequence>MAENKTKPTEASVADFLEGVVPAARRNDAQRICHLIAKVTCQPPVMWGSSIVGFGIHHYRYASGREGDICRVGFSPRKAATVLYLSCDLDRHRPILDRLGKHERGVGCLYIKRLEDLDLQVLEELVATAWRDG</sequence>
<accession>A0ABU8RZJ0</accession>
<gene>
    <name evidence="2" type="ORF">WG901_17705</name>
</gene>
<proteinExistence type="predicted"/>